<accession>A0A0F9T0E7</accession>
<name>A0A0F9T0E7_9ZZZZ</name>
<reference evidence="1" key="1">
    <citation type="journal article" date="2015" name="Nature">
        <title>Complex archaea that bridge the gap between prokaryotes and eukaryotes.</title>
        <authorList>
            <person name="Spang A."/>
            <person name="Saw J.H."/>
            <person name="Jorgensen S.L."/>
            <person name="Zaremba-Niedzwiedzka K."/>
            <person name="Martijn J."/>
            <person name="Lind A.E."/>
            <person name="van Eijk R."/>
            <person name="Schleper C."/>
            <person name="Guy L."/>
            <person name="Ettema T.J."/>
        </authorList>
    </citation>
    <scope>NUCLEOTIDE SEQUENCE</scope>
</reference>
<comment type="caution">
    <text evidence="1">The sequence shown here is derived from an EMBL/GenBank/DDBJ whole genome shotgun (WGS) entry which is preliminary data.</text>
</comment>
<proteinExistence type="predicted"/>
<organism evidence="1">
    <name type="scientific">marine sediment metagenome</name>
    <dbReference type="NCBI Taxonomy" id="412755"/>
    <lineage>
        <taxon>unclassified sequences</taxon>
        <taxon>metagenomes</taxon>
        <taxon>ecological metagenomes</taxon>
    </lineage>
</organism>
<protein>
    <submittedName>
        <fullName evidence="1">Uncharacterized protein</fullName>
    </submittedName>
</protein>
<gene>
    <name evidence="1" type="ORF">LCGC14_0712170</name>
</gene>
<dbReference type="EMBL" id="LAZR01001574">
    <property type="protein sequence ID" value="KKN42531.1"/>
    <property type="molecule type" value="Genomic_DNA"/>
</dbReference>
<sequence>MPTPFTFKDTLQGMIDAKKALDIAIVRSNKEARQDAVEAYANMRKQQEKNLRVKFDAIVHQRKVDIAHGEAISINKRKNFKRDIKFFTQKFTKPIKKALGGIAKAGLNMATGFLPFLDAIGVFEPILTVVADLIDLFAGRLIEKLMPAFMSIIDILLSDSVMSLIDNLALLFAAFLVPLISLIETILPPIITLIDKLVVAFTPLIEDVMEALTPIIEDLFDAFMPLIDSFIDDLLPILGPLLKAIIPIIDIGLTPLKLILQILSPILEALSPLFKLVEDALIAVEEPLLILAHILEVDLYEAVKVGAYAVAIFLDIITLGFARAVTSTTQLFATIDAANVAADKAAAERLKTIPPKPIIQPHNKPLGILQEGTPYVPQSGLYHLTKGERVITAQENIGGGDIHIVVEGNLVGQNAMRELTEEIEYKRAIGRL</sequence>
<evidence type="ECO:0000313" key="1">
    <source>
        <dbReference type="EMBL" id="KKN42531.1"/>
    </source>
</evidence>
<dbReference type="AlphaFoldDB" id="A0A0F9T0E7"/>